<accession>A0ABQ0MXM8</accession>
<evidence type="ECO:0000313" key="2">
    <source>
        <dbReference type="Proteomes" id="UP000197068"/>
    </source>
</evidence>
<keyword evidence="2" id="KW-1185">Reference proteome</keyword>
<gene>
    <name evidence="1" type="ORF">MTCD1_02660</name>
</gene>
<proteinExistence type="predicted"/>
<organism evidence="1 2">
    <name type="scientific">Colwellia marinimaniae</name>
    <dbReference type="NCBI Taxonomy" id="1513592"/>
    <lineage>
        <taxon>Bacteria</taxon>
        <taxon>Pseudomonadati</taxon>
        <taxon>Pseudomonadota</taxon>
        <taxon>Gammaproteobacteria</taxon>
        <taxon>Alteromonadales</taxon>
        <taxon>Colwelliaceae</taxon>
        <taxon>Colwellia</taxon>
    </lineage>
</organism>
<evidence type="ECO:0000313" key="1">
    <source>
        <dbReference type="EMBL" id="GAW97034.1"/>
    </source>
</evidence>
<sequence length="30" mass="3547">MGYFQILTLGIEDQVSNDEKLVNWYTNKNL</sequence>
<comment type="caution">
    <text evidence="1">The sequence shown here is derived from an EMBL/GenBank/DDBJ whole genome shotgun (WGS) entry which is preliminary data.</text>
</comment>
<reference evidence="1 2" key="1">
    <citation type="submission" date="2017-06" db="EMBL/GenBank/DDBJ databases">
        <title>Whole Genome Sequences of Colwellia marinimaniae MTCD1.</title>
        <authorList>
            <person name="Kusumoto H."/>
            <person name="Inoue M."/>
            <person name="Tanikawa K."/>
            <person name="Maeji H."/>
            <person name="Cameron J.H."/>
            <person name="Bartlett D.H."/>
        </authorList>
    </citation>
    <scope>NUCLEOTIDE SEQUENCE [LARGE SCALE GENOMIC DNA]</scope>
    <source>
        <strain evidence="1 2">MTCD1</strain>
    </source>
</reference>
<name>A0ABQ0MXM8_9GAMM</name>
<protein>
    <submittedName>
        <fullName evidence="1">Uncharacterized protein</fullName>
    </submittedName>
</protein>
<dbReference type="EMBL" id="BDQM01000024">
    <property type="protein sequence ID" value="GAW97034.1"/>
    <property type="molecule type" value="Genomic_DNA"/>
</dbReference>
<dbReference type="Proteomes" id="UP000197068">
    <property type="component" value="Unassembled WGS sequence"/>
</dbReference>